<protein>
    <submittedName>
        <fullName evidence="8">EGF-like domain-containing protein</fullName>
    </submittedName>
</protein>
<feature type="domain" description="EGF-like" evidence="5">
    <location>
        <begin position="300"/>
        <end position="338"/>
    </location>
</feature>
<evidence type="ECO:0000256" key="2">
    <source>
        <dbReference type="PROSITE-ProRule" id="PRU00076"/>
    </source>
</evidence>
<gene>
    <name evidence="6" type="ORF">HNAJ_LOCUS1326</name>
</gene>
<reference evidence="8" key="1">
    <citation type="submission" date="2017-02" db="UniProtKB">
        <authorList>
            <consortium name="WormBaseParasite"/>
        </authorList>
    </citation>
    <scope>IDENTIFICATION</scope>
</reference>
<organism evidence="8">
    <name type="scientific">Rodentolepis nana</name>
    <name type="common">Dwarf tapeworm</name>
    <name type="synonym">Hymenolepis nana</name>
    <dbReference type="NCBI Taxonomy" id="102285"/>
    <lineage>
        <taxon>Eukaryota</taxon>
        <taxon>Metazoa</taxon>
        <taxon>Spiralia</taxon>
        <taxon>Lophotrochozoa</taxon>
        <taxon>Platyhelminthes</taxon>
        <taxon>Cestoda</taxon>
        <taxon>Eucestoda</taxon>
        <taxon>Cyclophyllidea</taxon>
        <taxon>Hymenolepididae</taxon>
        <taxon>Rodentolepis</taxon>
    </lineage>
</organism>
<evidence type="ECO:0000313" key="7">
    <source>
        <dbReference type="Proteomes" id="UP000278807"/>
    </source>
</evidence>
<dbReference type="SUPFAM" id="SSF57196">
    <property type="entry name" value="EGF/Laminin"/>
    <property type="match status" value="1"/>
</dbReference>
<keyword evidence="1" id="KW-1015">Disulfide bond</keyword>
<feature type="compositionally biased region" description="Polar residues" evidence="3">
    <location>
        <begin position="71"/>
        <end position="84"/>
    </location>
</feature>
<dbReference type="AlphaFoldDB" id="A0A0R3T2X6"/>
<accession>A0A0R3T2X6</accession>
<feature type="compositionally biased region" description="Polar residues" evidence="3">
    <location>
        <begin position="25"/>
        <end position="44"/>
    </location>
</feature>
<dbReference type="PROSITE" id="PS50026">
    <property type="entry name" value="EGF_3"/>
    <property type="match status" value="1"/>
</dbReference>
<keyword evidence="4" id="KW-1133">Transmembrane helix</keyword>
<dbReference type="EMBL" id="UZAE01000502">
    <property type="protein sequence ID" value="VDN97185.1"/>
    <property type="molecule type" value="Genomic_DNA"/>
</dbReference>
<keyword evidence="7" id="KW-1185">Reference proteome</keyword>
<dbReference type="STRING" id="102285.A0A0R3T2X6"/>
<sequence>MRRKSQENSQASNEQTAEKAFEAPSQLTSKASESSHPRQASPGYSETLPRSIGRSSKHSTGIESKLDGPGSSATLPTGSGSTGARKSALKGAGGSKVSKQIRFTVLNIVAISCIITVAMANKSPDGSFDNDIGIQSMNVIRFPTPSIDGNTTGMFGARAAFGTPKLKITIWLPNYFILGEAESKHTVTTNSPGNSILERKPPKSIQLWLNRTSRTEVHLGPGIHRSAVEIYDAVDARWIQSTRSCRQRYVCDHSCDPGAGHACICQRGFRPAGPEDRNRLTGFGGGSADAIKGQGRICLDVDECEDASIRAECTQRGGVCTNRPGDHQCLCPSGRTCLRELFTSNNLNFFTK</sequence>
<dbReference type="GO" id="GO:0005509">
    <property type="term" value="F:calcium ion binding"/>
    <property type="evidence" value="ECO:0007669"/>
    <property type="project" value="InterPro"/>
</dbReference>
<dbReference type="OrthoDB" id="9990982at2759"/>
<keyword evidence="2" id="KW-0245">EGF-like domain</keyword>
<feature type="transmembrane region" description="Helical" evidence="4">
    <location>
        <begin position="103"/>
        <end position="120"/>
    </location>
</feature>
<comment type="caution">
    <text evidence="2">Lacks conserved residue(s) required for the propagation of feature annotation.</text>
</comment>
<dbReference type="InterPro" id="IPR000742">
    <property type="entry name" value="EGF"/>
</dbReference>
<keyword evidence="4" id="KW-0472">Membrane</keyword>
<feature type="region of interest" description="Disordered" evidence="3">
    <location>
        <begin position="1"/>
        <end position="91"/>
    </location>
</feature>
<dbReference type="CDD" id="cd00054">
    <property type="entry name" value="EGF_CA"/>
    <property type="match status" value="1"/>
</dbReference>
<keyword evidence="4" id="KW-0812">Transmembrane</keyword>
<dbReference type="Proteomes" id="UP000278807">
    <property type="component" value="Unassembled WGS sequence"/>
</dbReference>
<dbReference type="InterPro" id="IPR001881">
    <property type="entry name" value="EGF-like_Ca-bd_dom"/>
</dbReference>
<dbReference type="WBParaSite" id="HNAJ_0000132701-mRNA-1">
    <property type="protein sequence ID" value="HNAJ_0000132701-mRNA-1"/>
    <property type="gene ID" value="HNAJ_0000132701"/>
</dbReference>
<evidence type="ECO:0000256" key="1">
    <source>
        <dbReference type="ARBA" id="ARBA00023157"/>
    </source>
</evidence>
<dbReference type="Gene3D" id="2.10.25.10">
    <property type="entry name" value="Laminin"/>
    <property type="match status" value="1"/>
</dbReference>
<evidence type="ECO:0000259" key="5">
    <source>
        <dbReference type="PROSITE" id="PS50026"/>
    </source>
</evidence>
<dbReference type="SMART" id="SM00179">
    <property type="entry name" value="EGF_CA"/>
    <property type="match status" value="1"/>
</dbReference>
<evidence type="ECO:0000256" key="3">
    <source>
        <dbReference type="SAM" id="MobiDB-lite"/>
    </source>
</evidence>
<reference evidence="6 7" key="2">
    <citation type="submission" date="2018-11" db="EMBL/GenBank/DDBJ databases">
        <authorList>
            <consortium name="Pathogen Informatics"/>
        </authorList>
    </citation>
    <scope>NUCLEOTIDE SEQUENCE [LARGE SCALE GENOMIC DNA]</scope>
</reference>
<proteinExistence type="predicted"/>
<name>A0A0R3T2X6_RODNA</name>
<evidence type="ECO:0000313" key="8">
    <source>
        <dbReference type="WBParaSite" id="HNAJ_0000132701-mRNA-1"/>
    </source>
</evidence>
<evidence type="ECO:0000256" key="4">
    <source>
        <dbReference type="SAM" id="Phobius"/>
    </source>
</evidence>
<evidence type="ECO:0000313" key="6">
    <source>
        <dbReference type="EMBL" id="VDN97185.1"/>
    </source>
</evidence>